<organism evidence="2 3">
    <name type="scientific">Undibacterium hunanense</name>
    <dbReference type="NCBI Taxonomy" id="2762292"/>
    <lineage>
        <taxon>Bacteria</taxon>
        <taxon>Pseudomonadati</taxon>
        <taxon>Pseudomonadota</taxon>
        <taxon>Betaproteobacteria</taxon>
        <taxon>Burkholderiales</taxon>
        <taxon>Oxalobacteraceae</taxon>
        <taxon>Undibacterium</taxon>
    </lineage>
</organism>
<sequence>MHTISTVLPEIALGQQRIRVVLRLRELMAEHKIRSVSALHRILISKKVTVSHSQLLRIVDNKADHWKVEFLSAFIEVFQCSESELFKIERYVETDEIAAGA</sequence>
<gene>
    <name evidence="2" type="ORF">H8L32_04430</name>
</gene>
<evidence type="ECO:0000259" key="1">
    <source>
        <dbReference type="Pfam" id="PF13443"/>
    </source>
</evidence>
<evidence type="ECO:0000313" key="2">
    <source>
        <dbReference type="EMBL" id="MBC3916711.1"/>
    </source>
</evidence>
<dbReference type="RefSeq" id="WP_186945957.1">
    <property type="nucleotide sequence ID" value="NZ_JACOGF010000002.1"/>
</dbReference>
<evidence type="ECO:0000313" key="3">
    <source>
        <dbReference type="Proteomes" id="UP000650424"/>
    </source>
</evidence>
<feature type="domain" description="HTH cro/C1-type" evidence="1">
    <location>
        <begin position="23"/>
        <end position="89"/>
    </location>
</feature>
<name>A0ABR6ZLD4_9BURK</name>
<keyword evidence="3" id="KW-1185">Reference proteome</keyword>
<dbReference type="EMBL" id="JACOGF010000002">
    <property type="protein sequence ID" value="MBC3916711.1"/>
    <property type="molecule type" value="Genomic_DNA"/>
</dbReference>
<proteinExistence type="predicted"/>
<dbReference type="Pfam" id="PF13443">
    <property type="entry name" value="HTH_26"/>
    <property type="match status" value="1"/>
</dbReference>
<accession>A0ABR6ZLD4</accession>
<dbReference type="InterPro" id="IPR001387">
    <property type="entry name" value="Cro/C1-type_HTH"/>
</dbReference>
<reference evidence="2 3" key="1">
    <citation type="submission" date="2020-08" db="EMBL/GenBank/DDBJ databases">
        <title>Novel species isolated from subtropical streams in China.</title>
        <authorList>
            <person name="Lu H."/>
        </authorList>
    </citation>
    <scope>NUCLEOTIDE SEQUENCE [LARGE SCALE GENOMIC DNA]</scope>
    <source>
        <strain evidence="2 3">CY18W</strain>
    </source>
</reference>
<dbReference type="Proteomes" id="UP000650424">
    <property type="component" value="Unassembled WGS sequence"/>
</dbReference>
<comment type="caution">
    <text evidence="2">The sequence shown here is derived from an EMBL/GenBank/DDBJ whole genome shotgun (WGS) entry which is preliminary data.</text>
</comment>
<protein>
    <submittedName>
        <fullName evidence="2">Helix-turn-helix transcriptional regulator</fullName>
    </submittedName>
</protein>